<dbReference type="InterPro" id="IPR020901">
    <property type="entry name" value="Prtase_inh_Kunz-CS"/>
</dbReference>
<evidence type="ECO:0000313" key="7">
    <source>
        <dbReference type="Proteomes" id="UP000821853"/>
    </source>
</evidence>
<dbReference type="SMART" id="SM00131">
    <property type="entry name" value="KU"/>
    <property type="match status" value="1"/>
</dbReference>
<protein>
    <recommendedName>
        <fullName evidence="5">BPTI/Kunitz inhibitor domain-containing protein</fullName>
    </recommendedName>
</protein>
<evidence type="ECO:0000256" key="2">
    <source>
        <dbReference type="ARBA" id="ARBA00022737"/>
    </source>
</evidence>
<dbReference type="Gene3D" id="4.10.410.10">
    <property type="entry name" value="Pancreatic trypsin inhibitor Kunitz domain"/>
    <property type="match status" value="1"/>
</dbReference>
<comment type="caution">
    <text evidence="6">The sequence shown here is derived from an EMBL/GenBank/DDBJ whole genome shotgun (WGS) entry which is preliminary data.</text>
</comment>
<proteinExistence type="predicted"/>
<name>A0A9J6HDU0_HAELO</name>
<evidence type="ECO:0000256" key="1">
    <source>
        <dbReference type="ARBA" id="ARBA00022690"/>
    </source>
</evidence>
<dbReference type="FunFam" id="4.10.410.10:FF:000021">
    <property type="entry name" value="Serine protease inhibitor, putative"/>
    <property type="match status" value="1"/>
</dbReference>
<evidence type="ECO:0000313" key="6">
    <source>
        <dbReference type="EMBL" id="KAH9385005.1"/>
    </source>
</evidence>
<keyword evidence="3" id="KW-0722">Serine protease inhibitor</keyword>
<evidence type="ECO:0000256" key="4">
    <source>
        <dbReference type="ARBA" id="ARBA00023157"/>
    </source>
</evidence>
<keyword evidence="1" id="KW-0646">Protease inhibitor</keyword>
<dbReference type="CDD" id="cd00109">
    <property type="entry name" value="Kunitz-type"/>
    <property type="match status" value="1"/>
</dbReference>
<keyword evidence="7" id="KW-1185">Reference proteome</keyword>
<dbReference type="OMA" id="PEERCHY"/>
<dbReference type="InterPro" id="IPR036880">
    <property type="entry name" value="Kunitz_BPTI_sf"/>
</dbReference>
<reference evidence="6 7" key="1">
    <citation type="journal article" date="2020" name="Cell">
        <title>Large-Scale Comparative Analyses of Tick Genomes Elucidate Their Genetic Diversity and Vector Capacities.</title>
        <authorList>
            <consortium name="Tick Genome and Microbiome Consortium (TIGMIC)"/>
            <person name="Jia N."/>
            <person name="Wang J."/>
            <person name="Shi W."/>
            <person name="Du L."/>
            <person name="Sun Y."/>
            <person name="Zhan W."/>
            <person name="Jiang J.F."/>
            <person name="Wang Q."/>
            <person name="Zhang B."/>
            <person name="Ji P."/>
            <person name="Bell-Sakyi L."/>
            <person name="Cui X.M."/>
            <person name="Yuan T.T."/>
            <person name="Jiang B.G."/>
            <person name="Yang W.F."/>
            <person name="Lam T.T."/>
            <person name="Chang Q.C."/>
            <person name="Ding S.J."/>
            <person name="Wang X.J."/>
            <person name="Zhu J.G."/>
            <person name="Ruan X.D."/>
            <person name="Zhao L."/>
            <person name="Wei J.T."/>
            <person name="Ye R.Z."/>
            <person name="Que T.C."/>
            <person name="Du C.H."/>
            <person name="Zhou Y.H."/>
            <person name="Cheng J.X."/>
            <person name="Dai P.F."/>
            <person name="Guo W.B."/>
            <person name="Han X.H."/>
            <person name="Huang E.J."/>
            <person name="Li L.F."/>
            <person name="Wei W."/>
            <person name="Gao Y.C."/>
            <person name="Liu J.Z."/>
            <person name="Shao H.Z."/>
            <person name="Wang X."/>
            <person name="Wang C.C."/>
            <person name="Yang T.C."/>
            <person name="Huo Q.B."/>
            <person name="Li W."/>
            <person name="Chen H.Y."/>
            <person name="Chen S.E."/>
            <person name="Zhou L.G."/>
            <person name="Ni X.B."/>
            <person name="Tian J.H."/>
            <person name="Sheng Y."/>
            <person name="Liu T."/>
            <person name="Pan Y.S."/>
            <person name="Xia L.Y."/>
            <person name="Li J."/>
            <person name="Zhao F."/>
            <person name="Cao W.C."/>
        </authorList>
    </citation>
    <scope>NUCLEOTIDE SEQUENCE [LARGE SCALE GENOMIC DNA]</scope>
    <source>
        <strain evidence="6">HaeL-2018</strain>
    </source>
</reference>
<dbReference type="AlphaFoldDB" id="A0A9J6HDU0"/>
<dbReference type="PANTHER" id="PTHR10083">
    <property type="entry name" value="KUNITZ-TYPE PROTEASE INHIBITOR-RELATED"/>
    <property type="match status" value="1"/>
</dbReference>
<dbReference type="GO" id="GO:0004867">
    <property type="term" value="F:serine-type endopeptidase inhibitor activity"/>
    <property type="evidence" value="ECO:0007669"/>
    <property type="project" value="UniProtKB-KW"/>
</dbReference>
<dbReference type="Pfam" id="PF00014">
    <property type="entry name" value="Kunitz_BPTI"/>
    <property type="match status" value="1"/>
</dbReference>
<organism evidence="6 7">
    <name type="scientific">Haemaphysalis longicornis</name>
    <name type="common">Bush tick</name>
    <dbReference type="NCBI Taxonomy" id="44386"/>
    <lineage>
        <taxon>Eukaryota</taxon>
        <taxon>Metazoa</taxon>
        <taxon>Ecdysozoa</taxon>
        <taxon>Arthropoda</taxon>
        <taxon>Chelicerata</taxon>
        <taxon>Arachnida</taxon>
        <taxon>Acari</taxon>
        <taxon>Parasitiformes</taxon>
        <taxon>Ixodida</taxon>
        <taxon>Ixodoidea</taxon>
        <taxon>Ixodidae</taxon>
        <taxon>Haemaphysalinae</taxon>
        <taxon>Haemaphysalis</taxon>
    </lineage>
</organism>
<dbReference type="GO" id="GO:0005615">
    <property type="term" value="C:extracellular space"/>
    <property type="evidence" value="ECO:0007669"/>
    <property type="project" value="TreeGrafter"/>
</dbReference>
<dbReference type="PRINTS" id="PR00759">
    <property type="entry name" value="BASICPTASE"/>
</dbReference>
<evidence type="ECO:0000256" key="3">
    <source>
        <dbReference type="ARBA" id="ARBA00022900"/>
    </source>
</evidence>
<dbReference type="PROSITE" id="PS00280">
    <property type="entry name" value="BPTI_KUNITZ_1"/>
    <property type="match status" value="1"/>
</dbReference>
<dbReference type="OrthoDB" id="6480681at2759"/>
<dbReference type="Proteomes" id="UP000821853">
    <property type="component" value="Unassembled WGS sequence"/>
</dbReference>
<evidence type="ECO:0000259" key="5">
    <source>
        <dbReference type="PROSITE" id="PS50279"/>
    </source>
</evidence>
<dbReference type="SUPFAM" id="SSF57362">
    <property type="entry name" value="BPTI-like"/>
    <property type="match status" value="1"/>
</dbReference>
<sequence length="87" mass="9722">MTIATISFNAAFRGMVCQQPPYTGPCKASFRRFYYNVAQGVCQPFLYGGCQSNGNNFETIEQCKQACGGKQDFPIRPRPYGQPRIQA</sequence>
<keyword evidence="4" id="KW-1015">Disulfide bond</keyword>
<dbReference type="PANTHER" id="PTHR10083:SF374">
    <property type="entry name" value="BPTI_KUNITZ INHIBITOR DOMAIN-CONTAINING PROTEIN"/>
    <property type="match status" value="1"/>
</dbReference>
<accession>A0A9J6HDU0</accession>
<dbReference type="InterPro" id="IPR002223">
    <property type="entry name" value="Kunitz_BPTI"/>
</dbReference>
<dbReference type="VEuPathDB" id="VectorBase:HLOH_046227"/>
<dbReference type="InterPro" id="IPR050098">
    <property type="entry name" value="TFPI/VKTCI-like"/>
</dbReference>
<feature type="domain" description="BPTI/Kunitz inhibitor" evidence="5">
    <location>
        <begin position="17"/>
        <end position="67"/>
    </location>
</feature>
<dbReference type="EMBL" id="JABSTR010003659">
    <property type="protein sequence ID" value="KAH9385005.1"/>
    <property type="molecule type" value="Genomic_DNA"/>
</dbReference>
<keyword evidence="2" id="KW-0677">Repeat</keyword>
<dbReference type="PROSITE" id="PS50279">
    <property type="entry name" value="BPTI_KUNITZ_2"/>
    <property type="match status" value="1"/>
</dbReference>
<gene>
    <name evidence="6" type="ORF">HPB48_027041</name>
</gene>